<dbReference type="GO" id="GO:0042597">
    <property type="term" value="C:periplasmic space"/>
    <property type="evidence" value="ECO:0007669"/>
    <property type="project" value="InterPro"/>
</dbReference>
<reference evidence="3 4" key="1">
    <citation type="journal article" date="2003" name="J. Bacteriol.">
        <title>Complete genome sequence of the ammonia-oxidizing bacterium and obligate chemolithoautotroph Nitrosomonas europaea.</title>
        <authorList>
            <person name="Chain P."/>
            <person name="Lamerdin J."/>
            <person name="Larimer F."/>
            <person name="Regala W."/>
            <person name="Land M."/>
            <person name="Hauser L."/>
            <person name="Hooper A."/>
            <person name="Klotz M."/>
            <person name="Norton J."/>
            <person name="Sayavedra-Soto L."/>
            <person name="Arciero D."/>
            <person name="Hommes N."/>
            <person name="Whittaker M."/>
            <person name="Arp D."/>
        </authorList>
    </citation>
    <scope>NUCLEOTIDE SEQUENCE [LARGE SCALE GENOMIC DNA]</scope>
    <source>
        <strain evidence="4">ATCC 19718 / CIP 103999 / KCTC 2705 / NBRC 14298</strain>
    </source>
</reference>
<protein>
    <recommendedName>
        <fullName evidence="5">LTXXQ motif family protein</fullName>
    </recommendedName>
</protein>
<evidence type="ECO:0000256" key="1">
    <source>
        <dbReference type="SAM" id="MobiDB-lite"/>
    </source>
</evidence>
<organism evidence="3 4">
    <name type="scientific">Nitrosomonas europaea (strain ATCC 19718 / CIP 103999 / KCTC 2705 / NBRC 14298)</name>
    <dbReference type="NCBI Taxonomy" id="228410"/>
    <lineage>
        <taxon>Bacteria</taxon>
        <taxon>Pseudomonadati</taxon>
        <taxon>Pseudomonadota</taxon>
        <taxon>Betaproteobacteria</taxon>
        <taxon>Nitrosomonadales</taxon>
        <taxon>Nitrosomonadaceae</taxon>
        <taxon>Nitrosomonas</taxon>
    </lineage>
</organism>
<accession>Q82TW7</accession>
<keyword evidence="4" id="KW-1185">Reference proteome</keyword>
<sequence>MNIRSTGLSILIGALFAIPATTATAVSPVTDTSIRQGTASYLILADAHQHQGHQGGSAGQGHSGGSGHAGHGQGGQGEGKGRHGGGGGHSGHGGHGKGDMEHHGHPPSYAHSVAMQAEALGLSDEQLGKIVRFHLKEDKQAHERIKQKMMESMKAFRKAVGEPATDDETLRKLGQAHIDSFNEMVKYHIDERKAVRSILTPEQIGKLKAVKSDHDH</sequence>
<evidence type="ECO:0008006" key="5">
    <source>
        <dbReference type="Google" id="ProtNLM"/>
    </source>
</evidence>
<dbReference type="InterPro" id="IPR012899">
    <property type="entry name" value="LTXXQ"/>
</dbReference>
<evidence type="ECO:0000256" key="2">
    <source>
        <dbReference type="SAM" id="SignalP"/>
    </source>
</evidence>
<dbReference type="Pfam" id="PF07813">
    <property type="entry name" value="LTXXQ"/>
    <property type="match status" value="1"/>
</dbReference>
<evidence type="ECO:0000313" key="3">
    <source>
        <dbReference type="EMBL" id="CAD85663.1"/>
    </source>
</evidence>
<dbReference type="Proteomes" id="UP000001416">
    <property type="component" value="Chromosome"/>
</dbReference>
<feature type="chain" id="PRO_5004297143" description="LTXXQ motif family protein" evidence="2">
    <location>
        <begin position="26"/>
        <end position="216"/>
    </location>
</feature>
<dbReference type="Gene3D" id="1.20.120.1490">
    <property type="match status" value="1"/>
</dbReference>
<dbReference type="DNASU" id="1082704"/>
<dbReference type="GeneID" id="87104912"/>
<evidence type="ECO:0000313" key="4">
    <source>
        <dbReference type="Proteomes" id="UP000001416"/>
    </source>
</evidence>
<dbReference type="EMBL" id="AL954747">
    <property type="protein sequence ID" value="CAD85663.1"/>
    <property type="molecule type" value="Genomic_DNA"/>
</dbReference>
<keyword evidence="2" id="KW-0732">Signal</keyword>
<dbReference type="HOGENOM" id="CLU_1276510_0_0_4"/>
<dbReference type="STRING" id="228410.NE1752"/>
<dbReference type="KEGG" id="neu:NE1752"/>
<dbReference type="RefSeq" id="WP_011112304.1">
    <property type="nucleotide sequence ID" value="NC_004757.1"/>
</dbReference>
<dbReference type="OrthoDB" id="5570786at2"/>
<feature type="compositionally biased region" description="Gly residues" evidence="1">
    <location>
        <begin position="53"/>
        <end position="93"/>
    </location>
</feature>
<feature type="signal peptide" evidence="2">
    <location>
        <begin position="1"/>
        <end position="25"/>
    </location>
</feature>
<name>Q82TW7_NITEU</name>
<feature type="region of interest" description="Disordered" evidence="1">
    <location>
        <begin position="49"/>
        <end position="108"/>
    </location>
</feature>
<dbReference type="AlphaFoldDB" id="Q82TW7"/>
<gene>
    <name evidence="3" type="ordered locus">NE1752</name>
</gene>
<proteinExistence type="predicted"/>
<dbReference type="eggNOG" id="COG3678">
    <property type="taxonomic scope" value="Bacteria"/>
</dbReference>